<dbReference type="Proteomes" id="UP000092445">
    <property type="component" value="Unassembled WGS sequence"/>
</dbReference>
<name>A0A1B0AED9_GLOPL</name>
<keyword evidence="2" id="KW-1185">Reference proteome</keyword>
<dbReference type="VEuPathDB" id="VectorBase:GPAI043071"/>
<protein>
    <submittedName>
        <fullName evidence="1">Uncharacterized protein</fullName>
    </submittedName>
</protein>
<dbReference type="AlphaFoldDB" id="A0A1B0AED9"/>
<sequence length="90" mass="10688">MKEGQFLLDPLDTLQSLLVTDIDRKCFDVFTKKKQFVFAEKNIASFEFNHFIFAFYANCQCPPPGSLLWDIIRLDYTVHIKILTRDYYEI</sequence>
<dbReference type="EnsemblMetazoa" id="GPAI043071-RA">
    <property type="protein sequence ID" value="GPAI043071-PA"/>
    <property type="gene ID" value="GPAI043071"/>
</dbReference>
<proteinExistence type="predicted"/>
<reference evidence="1" key="2">
    <citation type="submission" date="2020-05" db="UniProtKB">
        <authorList>
            <consortium name="EnsemblMetazoa"/>
        </authorList>
    </citation>
    <scope>IDENTIFICATION</scope>
    <source>
        <strain evidence="1">IAEA</strain>
    </source>
</reference>
<organism evidence="1 2">
    <name type="scientific">Glossina pallidipes</name>
    <name type="common">Tsetse fly</name>
    <dbReference type="NCBI Taxonomy" id="7398"/>
    <lineage>
        <taxon>Eukaryota</taxon>
        <taxon>Metazoa</taxon>
        <taxon>Ecdysozoa</taxon>
        <taxon>Arthropoda</taxon>
        <taxon>Hexapoda</taxon>
        <taxon>Insecta</taxon>
        <taxon>Pterygota</taxon>
        <taxon>Neoptera</taxon>
        <taxon>Endopterygota</taxon>
        <taxon>Diptera</taxon>
        <taxon>Brachycera</taxon>
        <taxon>Muscomorpha</taxon>
        <taxon>Hippoboscoidea</taxon>
        <taxon>Glossinidae</taxon>
        <taxon>Glossina</taxon>
    </lineage>
</organism>
<evidence type="ECO:0000313" key="1">
    <source>
        <dbReference type="EnsemblMetazoa" id="GPAI043071-PA"/>
    </source>
</evidence>
<evidence type="ECO:0000313" key="2">
    <source>
        <dbReference type="Proteomes" id="UP000092445"/>
    </source>
</evidence>
<accession>A0A1B0AED9</accession>
<reference evidence="2" key="1">
    <citation type="submission" date="2014-03" db="EMBL/GenBank/DDBJ databases">
        <authorList>
            <person name="Aksoy S."/>
            <person name="Warren W."/>
            <person name="Wilson R.K."/>
        </authorList>
    </citation>
    <scope>NUCLEOTIDE SEQUENCE [LARGE SCALE GENOMIC DNA]</scope>
    <source>
        <strain evidence="2">IAEA</strain>
    </source>
</reference>